<dbReference type="Pfam" id="PF26195">
    <property type="entry name" value="Ig_SMCHD1_2nd"/>
    <property type="match status" value="1"/>
</dbReference>
<sequence>SDWSFFFAQEFEINPHEIFVLVTTDRTVLDFDKFEELQDGSTIYLLQQEDQVLPVSTEEPIMFIPHYDTLIRSGMYEYYASEGQKPLPYAFAELIDNALSATAKNTGMRTIELRMLFDESNGKPAVVVLDNGCGMTSKQLNNWAVYRLSKFTRANSTLISKHEGYVRPDPVPRSLNSDISYFGVGGKQAVFYIGHSARMISKARNSPDVHELVLSKEDFERKEKNREDIYSGIIRKRKPGDSSHVNNNDERFLHSLIAEEYGKESFTAVVITGILPEHITFLKQDFQAWTRELAHIYHYYIHGVNGNDMSNNVTLQEKPSRCPRVMNLREVDDDMQTLYINAAADTFEFKVRDLPSRPKCSLPDDEDDDNESGVQHQARGKRPIFECFWNGRLIPYTRVHEFDWCAWPIKGANKDREPLPKECYSRFSGVLFTDDRFQVSTNKLTFVDLELKMRNKETIFTRVVNRQGQRTNIQKDFTQWLKHCHENLDKQVKFLGFQEIITRTDQQAKKKTHPWATFSAIQLDGKIYKTGQLVKSQRTQPIHHGTVVRFLLYGNHNQDVFATGGQVEVSLEPKGLHEMTKIIPISKLDRTVSDEAIKKSIENDIAKLPHILKVDWPDGNLWPENAVCLAGSPFGPLKIEILNKKGESMSRMPTVRQIVIKLSVKLKIVQHGKIISHSPKYGFWFKKMENLTNPGKYTLFLNTTISDTDATVFGDRNLPSYKLKFTIKEGNAESFDMGVASSTLRVGVPFDIPLQLKDRYGNLTMPLPNLQPVLTCRWYFILQTYDLKVTLTGLKKDTQTLKISLLPGKNTKEDPIIVENGNPVRFNVEIHDEAGNITAQPKEIVYCQELPPATIDCSTGAGQLVTNQRRIPLVFRELKVMPSSRVSLIKICSQDDENLVLKNNEKIEWLAGGSLENLFYKLYDEAGRAVPPTAEIASMIKVNWKADIDLKDLVQGKLPDIMVPIHVHEKRFYQVSYQDQSVSVSFTIVPRPDEPKKLKATLLQNAVKLGETLSGNIREYELDHAIITFFGICSSSVEVTGICFPSGTPGIREICFTYQGYVASVMVKVNPGDPAELKLVSGPKQPLQVLNDHGIPTPFLVQVFDMWGNPSPDKRVVVELRSSPPALKVTVTSQPVDAEGKASFTVTSVSGPKGYYQLEFNCSLNNKPIPGPSVNFTVLPDPNKPVSLAVEYNTLARFPAGGTFPVFFVTVVSDDGSPMTTFNPAAALMLLWEGVPTETAPQPKVSDLLTDRGDFYLDKEIPERAGRYTIQFSLSISNTKVLFSDEIPINVVANHPVKLRPDSEPPAPVVSCSKDVANRTLVKNMTLRIMDAYGNPAGQDLGGKVVISITSLSGKSNIPLFEGKANRCEIGLTDGKVHITRLTIMENSPGDVGSVYTLLFKPEVPMVPKPLAPFGLTFHFYNDIDRLLNDKTIQADEILKIPRRVCSIRDNFRGQQDVLGMVGHLACVLDDDAARVISWHIRGDMDCVITKTTEAAQRIYKDTQGRQQVMALDSIFVSPLNRPLPHIRNGHILFNPPGNPVYARDLLIYPHNKESCDIVFKNILGDTILIDDLDSGNKYRRTVVQNKIPCPTILTREGDRISGKGKFGGAQNKAPQTNTSLMFGAPLPQDYHTLQEQIDLLRQYRTAVQKRDSAEKERQEHLEKMRSPQMLQNKQDMEEKKKQLEEIERELGMFADLGIRADSKLQSFCVSLVLLLLISN</sequence>
<dbReference type="Ensembl" id="ENSLCAT00010012267.1">
    <property type="protein sequence ID" value="ENSLCAP00010012008.1"/>
    <property type="gene ID" value="ENSLCAG00010005504.1"/>
</dbReference>
<dbReference type="Pfam" id="PF26198">
    <property type="entry name" value="Ig_SMCHD1_6th"/>
    <property type="match status" value="1"/>
</dbReference>
<evidence type="ECO:0000313" key="5">
    <source>
        <dbReference type="Ensembl" id="ENSLCAP00010012008.1"/>
    </source>
</evidence>
<keyword evidence="6" id="KW-1185">Reference proteome</keyword>
<gene>
    <name evidence="5" type="primary">SMCHD1</name>
</gene>
<dbReference type="SUPFAM" id="SSF75553">
    <property type="entry name" value="Smc hinge domain"/>
    <property type="match status" value="1"/>
</dbReference>
<dbReference type="Pfam" id="PF26201">
    <property type="entry name" value="Ig_SMCHD1_7th"/>
    <property type="match status" value="1"/>
</dbReference>
<feature type="domain" description="SMC hinge" evidence="4">
    <location>
        <begin position="1456"/>
        <end position="1580"/>
    </location>
</feature>
<dbReference type="InterPro" id="IPR058611">
    <property type="entry name" value="Ig_SMCHD1_1st"/>
</dbReference>
<dbReference type="Gene3D" id="3.30.565.10">
    <property type="entry name" value="Histidine kinase-like ATPase, C-terminal domain"/>
    <property type="match status" value="1"/>
</dbReference>
<name>A0A4W6CIV6_LATCA</name>
<dbReference type="Pfam" id="PF26196">
    <property type="entry name" value="Ig_SMCHD1_4th"/>
    <property type="match status" value="1"/>
</dbReference>
<dbReference type="Pfam" id="PF26199">
    <property type="entry name" value="Ig_SMCHD1_8th"/>
    <property type="match status" value="1"/>
</dbReference>
<dbReference type="GeneTree" id="ENSGT00390000006950"/>
<accession>A0A4W6CIV6</accession>
<dbReference type="GO" id="GO:0005694">
    <property type="term" value="C:chromosome"/>
    <property type="evidence" value="ECO:0007669"/>
    <property type="project" value="UniProtKB-SubCell"/>
</dbReference>
<dbReference type="STRING" id="8187.ENSLCAP00010012008"/>
<dbReference type="InterPro" id="IPR010935">
    <property type="entry name" value="SMC_hinge"/>
</dbReference>
<reference evidence="6" key="1">
    <citation type="submission" date="2015-09" db="EMBL/GenBank/DDBJ databases">
        <authorList>
            <person name="Sai Rama Sridatta P."/>
        </authorList>
    </citation>
    <scope>NUCLEOTIDE SEQUENCE [LARGE SCALE GENOMIC DNA]</scope>
</reference>
<dbReference type="Gene3D" id="1.20.1060.20">
    <property type="match status" value="1"/>
</dbReference>
<evidence type="ECO:0000256" key="1">
    <source>
        <dbReference type="ARBA" id="ARBA00004286"/>
    </source>
</evidence>
<reference evidence="5" key="3">
    <citation type="submission" date="2025-09" db="UniProtKB">
        <authorList>
            <consortium name="Ensembl"/>
        </authorList>
    </citation>
    <scope>IDENTIFICATION</scope>
</reference>
<dbReference type="PANTHER" id="PTHR22640">
    <property type="entry name" value="STRUCTURAL MAINTENANCE OF CHROMOSOMES FLEXIBLE HINGE DOMAIN-CONTAINING PROTEIN 1"/>
    <property type="match status" value="1"/>
</dbReference>
<feature type="region of interest" description="Disordered" evidence="3">
    <location>
        <begin position="358"/>
        <end position="377"/>
    </location>
</feature>
<dbReference type="InterPro" id="IPR058613">
    <property type="entry name" value="Ig_SMCHD1_4th"/>
</dbReference>
<dbReference type="GO" id="GO:0006302">
    <property type="term" value="P:double-strand break repair"/>
    <property type="evidence" value="ECO:0007669"/>
    <property type="project" value="InterPro"/>
</dbReference>
<dbReference type="Proteomes" id="UP000314980">
    <property type="component" value="Unassembled WGS sequence"/>
</dbReference>
<dbReference type="GO" id="GO:0051276">
    <property type="term" value="P:chromosome organization"/>
    <property type="evidence" value="ECO:0007669"/>
    <property type="project" value="InterPro"/>
</dbReference>
<evidence type="ECO:0000256" key="3">
    <source>
        <dbReference type="SAM" id="MobiDB-lite"/>
    </source>
</evidence>
<dbReference type="InterPro" id="IPR058614">
    <property type="entry name" value="Ig_SMCHD1_5th"/>
</dbReference>
<comment type="subcellular location">
    <subcellularLocation>
        <location evidence="1">Chromosome</location>
    </subcellularLocation>
</comment>
<dbReference type="InterPro" id="IPR058616">
    <property type="entry name" value="Ig_SMCHD1_8th"/>
</dbReference>
<dbReference type="PANTHER" id="PTHR22640:SF2">
    <property type="entry name" value="STRUCTURAL MAINTENANCE OF CHROMOSOMES FLEXIBLE HINGE DOMAIN-CONTAINING PROTEIN 1"/>
    <property type="match status" value="1"/>
</dbReference>
<organism evidence="5 6">
    <name type="scientific">Lates calcarifer</name>
    <name type="common">Barramundi</name>
    <name type="synonym">Holocentrus calcarifer</name>
    <dbReference type="NCBI Taxonomy" id="8187"/>
    <lineage>
        <taxon>Eukaryota</taxon>
        <taxon>Metazoa</taxon>
        <taxon>Chordata</taxon>
        <taxon>Craniata</taxon>
        <taxon>Vertebrata</taxon>
        <taxon>Euteleostomi</taxon>
        <taxon>Actinopterygii</taxon>
        <taxon>Neopterygii</taxon>
        <taxon>Teleostei</taxon>
        <taxon>Neoteleostei</taxon>
        <taxon>Acanthomorphata</taxon>
        <taxon>Carangaria</taxon>
        <taxon>Carangaria incertae sedis</taxon>
        <taxon>Centropomidae</taxon>
        <taxon>Lates</taxon>
    </lineage>
</organism>
<proteinExistence type="predicted"/>
<evidence type="ECO:0000256" key="2">
    <source>
        <dbReference type="ARBA" id="ARBA00022454"/>
    </source>
</evidence>
<dbReference type="Pfam" id="PF26194">
    <property type="entry name" value="Ig_SMCHD1_1st"/>
    <property type="match status" value="1"/>
</dbReference>
<dbReference type="SMART" id="SM00968">
    <property type="entry name" value="SMC_hinge"/>
    <property type="match status" value="1"/>
</dbReference>
<dbReference type="Pfam" id="PF22899">
    <property type="entry name" value="SMCHD1_S5"/>
    <property type="match status" value="1"/>
</dbReference>
<dbReference type="InterPro" id="IPR036277">
    <property type="entry name" value="SMC_hinge_sf"/>
</dbReference>
<dbReference type="InParanoid" id="A0A4W6CIV6"/>
<dbReference type="SUPFAM" id="SSF55874">
    <property type="entry name" value="ATPase domain of HSP90 chaperone/DNA topoisomerase II/histidine kinase"/>
    <property type="match status" value="1"/>
</dbReference>
<dbReference type="InterPro" id="IPR038892">
    <property type="entry name" value="SMCHD1"/>
</dbReference>
<feature type="region of interest" description="Disordered" evidence="3">
    <location>
        <begin position="1650"/>
        <end position="1679"/>
    </location>
</feature>
<dbReference type="Pfam" id="PF06470">
    <property type="entry name" value="SMC_hinge"/>
    <property type="match status" value="1"/>
</dbReference>
<dbReference type="Pfam" id="PF13589">
    <property type="entry name" value="HATPase_c_3"/>
    <property type="match status" value="1"/>
</dbReference>
<dbReference type="InterPro" id="IPR058617">
    <property type="entry name" value="Ig_SMCHD1_7th"/>
</dbReference>
<evidence type="ECO:0000259" key="4">
    <source>
        <dbReference type="SMART" id="SM00968"/>
    </source>
</evidence>
<protein>
    <submittedName>
        <fullName evidence="5">Structural maintenance of chromosomes flexible hinge domain containing 1</fullName>
    </submittedName>
</protein>
<dbReference type="Pfam" id="PF26197">
    <property type="entry name" value="Ig_SMCHD1_5th"/>
    <property type="match status" value="1"/>
</dbReference>
<dbReference type="InterPro" id="IPR058612">
    <property type="entry name" value="Ig_SMCHD1_2nd"/>
</dbReference>
<dbReference type="InterPro" id="IPR055109">
    <property type="entry name" value="SMCHD1_S5"/>
</dbReference>
<dbReference type="Gene3D" id="3.30.70.1620">
    <property type="match status" value="1"/>
</dbReference>
<reference evidence="5" key="2">
    <citation type="submission" date="2025-08" db="UniProtKB">
        <authorList>
            <consortium name="Ensembl"/>
        </authorList>
    </citation>
    <scope>IDENTIFICATION</scope>
</reference>
<evidence type="ECO:0000313" key="6">
    <source>
        <dbReference type="Proteomes" id="UP000314980"/>
    </source>
</evidence>
<dbReference type="GO" id="GO:0005524">
    <property type="term" value="F:ATP binding"/>
    <property type="evidence" value="ECO:0007669"/>
    <property type="project" value="InterPro"/>
</dbReference>
<dbReference type="InterPro" id="IPR058615">
    <property type="entry name" value="Ig_SMCHD1_6th"/>
</dbReference>
<keyword evidence="2" id="KW-0158">Chromosome</keyword>
<dbReference type="InterPro" id="IPR036890">
    <property type="entry name" value="HATPase_C_sf"/>
</dbReference>
<feature type="compositionally biased region" description="Basic and acidic residues" evidence="3">
    <location>
        <begin position="1650"/>
        <end position="1666"/>
    </location>
</feature>